<keyword evidence="3" id="KW-1003">Cell membrane</keyword>
<feature type="transmembrane region" description="Helical" evidence="7">
    <location>
        <begin position="245"/>
        <end position="266"/>
    </location>
</feature>
<dbReference type="PROSITE" id="PS50850">
    <property type="entry name" value="MFS"/>
    <property type="match status" value="1"/>
</dbReference>
<evidence type="ECO:0000259" key="8">
    <source>
        <dbReference type="PROSITE" id="PS50850"/>
    </source>
</evidence>
<feature type="transmembrane region" description="Helical" evidence="7">
    <location>
        <begin position="278"/>
        <end position="298"/>
    </location>
</feature>
<keyword evidence="5 7" id="KW-1133">Transmembrane helix</keyword>
<evidence type="ECO:0000256" key="4">
    <source>
        <dbReference type="ARBA" id="ARBA00022692"/>
    </source>
</evidence>
<feature type="transmembrane region" description="Helical" evidence="7">
    <location>
        <begin position="305"/>
        <end position="323"/>
    </location>
</feature>
<feature type="transmembrane region" description="Helical" evidence="7">
    <location>
        <begin position="165"/>
        <end position="188"/>
    </location>
</feature>
<dbReference type="PANTHER" id="PTHR23513">
    <property type="entry name" value="INTEGRAL MEMBRANE EFFLUX PROTEIN-RELATED"/>
    <property type="match status" value="1"/>
</dbReference>
<feature type="transmembrane region" description="Helical" evidence="7">
    <location>
        <begin position="102"/>
        <end position="122"/>
    </location>
</feature>
<feature type="transmembrane region" description="Helical" evidence="7">
    <location>
        <begin position="128"/>
        <end position="144"/>
    </location>
</feature>
<evidence type="ECO:0000256" key="7">
    <source>
        <dbReference type="SAM" id="Phobius"/>
    </source>
</evidence>
<protein>
    <submittedName>
        <fullName evidence="9">MFS transporter</fullName>
    </submittedName>
</protein>
<keyword evidence="6 7" id="KW-0472">Membrane</keyword>
<feature type="transmembrane region" description="Helical" evidence="7">
    <location>
        <begin position="69"/>
        <end position="90"/>
    </location>
</feature>
<keyword evidence="4 7" id="KW-0812">Transmembrane</keyword>
<dbReference type="CDD" id="cd06173">
    <property type="entry name" value="MFS_MefA_like"/>
    <property type="match status" value="1"/>
</dbReference>
<comment type="subcellular location">
    <subcellularLocation>
        <location evidence="1">Cell membrane</location>
        <topology evidence="1">Multi-pass membrane protein</topology>
    </subcellularLocation>
</comment>
<dbReference type="InterPro" id="IPR036259">
    <property type="entry name" value="MFS_trans_sf"/>
</dbReference>
<feature type="transmembrane region" description="Helical" evidence="7">
    <location>
        <begin position="194"/>
        <end position="212"/>
    </location>
</feature>
<evidence type="ECO:0000256" key="6">
    <source>
        <dbReference type="ARBA" id="ARBA00023136"/>
    </source>
</evidence>
<proteinExistence type="predicted"/>
<feature type="transmembrane region" description="Helical" evidence="7">
    <location>
        <begin position="329"/>
        <end position="347"/>
    </location>
</feature>
<accession>A0ABQ6K0A1</accession>
<sequence>MSTVPGVDPATVTAPIPVQSGPRSFRDTFSALRERNYRLYLIGQFFANTGGWMNRIAMDWLVLQLTHNVGLVGLTVTIQFAPALLLGPWAGVLADRLPRRHVLKVTMGVSVVVNGTLAALVLTDAVQVWEVYLGALIVGIAMTIDGPSRSAFVSELVGTHRLPQAISMNASIFHLGGFLGPAISGVLIAAVGSGWSIAICAVTATVPIAALFRMRTRDLTIATPRPRERGQIREAVRYIRSKPTIVWPMVLVVFVATFGMNLPVLFTASADHVWHTGSAGYGLYTSLAAVGALSGALLSARRKSLRLRTIIPLIVLYGVVTASAGSAPWYVLFLPLLVGIGICRILFMTAGESLTQLSTNLSIRGRVMSFWIMIGTGGQAIGGTLMGWIAELLGAQVAFAVAGLVPAAAGIVVAIILARRHQLSIRVNVRNPRRLVRIVSRGQVIVEH</sequence>
<gene>
    <name evidence="9" type="ORF">GCM10025881_07320</name>
</gene>
<evidence type="ECO:0000313" key="10">
    <source>
        <dbReference type="Proteomes" id="UP001157034"/>
    </source>
</evidence>
<evidence type="ECO:0000256" key="1">
    <source>
        <dbReference type="ARBA" id="ARBA00004651"/>
    </source>
</evidence>
<feature type="transmembrane region" description="Helical" evidence="7">
    <location>
        <begin position="396"/>
        <end position="418"/>
    </location>
</feature>
<evidence type="ECO:0000256" key="3">
    <source>
        <dbReference type="ARBA" id="ARBA00022475"/>
    </source>
</evidence>
<evidence type="ECO:0000256" key="5">
    <source>
        <dbReference type="ARBA" id="ARBA00022989"/>
    </source>
</evidence>
<reference evidence="10" key="1">
    <citation type="journal article" date="2019" name="Int. J. Syst. Evol. Microbiol.">
        <title>The Global Catalogue of Microorganisms (GCM) 10K type strain sequencing project: providing services to taxonomists for standard genome sequencing and annotation.</title>
        <authorList>
            <consortium name="The Broad Institute Genomics Platform"/>
            <consortium name="The Broad Institute Genome Sequencing Center for Infectious Disease"/>
            <person name="Wu L."/>
            <person name="Ma J."/>
        </authorList>
    </citation>
    <scope>NUCLEOTIDE SEQUENCE [LARGE SCALE GENOMIC DNA]</scope>
    <source>
        <strain evidence="10">NBRC 108894</strain>
    </source>
</reference>
<dbReference type="RefSeq" id="WP_284252908.1">
    <property type="nucleotide sequence ID" value="NZ_BAAAQO010000003.1"/>
</dbReference>
<feature type="domain" description="Major facilitator superfamily (MFS) profile" evidence="8">
    <location>
        <begin position="1"/>
        <end position="421"/>
    </location>
</feature>
<feature type="transmembrane region" description="Helical" evidence="7">
    <location>
        <begin position="368"/>
        <end position="390"/>
    </location>
</feature>
<dbReference type="InterPro" id="IPR020846">
    <property type="entry name" value="MFS_dom"/>
</dbReference>
<dbReference type="InterPro" id="IPR010290">
    <property type="entry name" value="TM_effector"/>
</dbReference>
<keyword evidence="2" id="KW-0813">Transport</keyword>
<keyword evidence="10" id="KW-1185">Reference proteome</keyword>
<name>A0ABQ6K0A1_9MICO</name>
<evidence type="ECO:0000256" key="2">
    <source>
        <dbReference type="ARBA" id="ARBA00022448"/>
    </source>
</evidence>
<dbReference type="PANTHER" id="PTHR23513:SF11">
    <property type="entry name" value="STAPHYLOFERRIN A TRANSPORTER"/>
    <property type="match status" value="1"/>
</dbReference>
<dbReference type="SUPFAM" id="SSF103473">
    <property type="entry name" value="MFS general substrate transporter"/>
    <property type="match status" value="1"/>
</dbReference>
<dbReference type="EMBL" id="BSVB01000001">
    <property type="protein sequence ID" value="GMA93908.1"/>
    <property type="molecule type" value="Genomic_DNA"/>
</dbReference>
<dbReference type="Proteomes" id="UP001157034">
    <property type="component" value="Unassembled WGS sequence"/>
</dbReference>
<comment type="caution">
    <text evidence="9">The sequence shown here is derived from an EMBL/GenBank/DDBJ whole genome shotgun (WGS) entry which is preliminary data.</text>
</comment>
<dbReference type="Gene3D" id="1.20.1250.20">
    <property type="entry name" value="MFS general substrate transporter like domains"/>
    <property type="match status" value="1"/>
</dbReference>
<evidence type="ECO:0000313" key="9">
    <source>
        <dbReference type="EMBL" id="GMA93908.1"/>
    </source>
</evidence>
<organism evidence="9 10">
    <name type="scientific">Pseudolysinimonas kribbensis</name>
    <dbReference type="NCBI Taxonomy" id="433641"/>
    <lineage>
        <taxon>Bacteria</taxon>
        <taxon>Bacillati</taxon>
        <taxon>Actinomycetota</taxon>
        <taxon>Actinomycetes</taxon>
        <taxon>Micrococcales</taxon>
        <taxon>Microbacteriaceae</taxon>
        <taxon>Pseudolysinimonas</taxon>
    </lineage>
</organism>
<dbReference type="Pfam" id="PF05977">
    <property type="entry name" value="MFS_3"/>
    <property type="match status" value="1"/>
</dbReference>